<proteinExistence type="predicted"/>
<reference evidence="1" key="1">
    <citation type="submission" date="2015-10" db="EMBL/GenBank/DDBJ databases">
        <authorList>
            <person name="Gilbert D.G."/>
        </authorList>
    </citation>
    <scope>NUCLEOTIDE SEQUENCE</scope>
</reference>
<gene>
    <name evidence="1" type="ORF">MGWOODY_Smn2140</name>
</gene>
<dbReference type="EMBL" id="CZQE01000248">
    <property type="protein sequence ID" value="CUS45373.1"/>
    <property type="molecule type" value="Genomic_DNA"/>
</dbReference>
<sequence length="41" mass="4121">MAGAARAPVGASCDSRGGVARDRRHAVAARYRPAVTATPVA</sequence>
<dbReference type="AlphaFoldDB" id="A0A160TL45"/>
<protein>
    <submittedName>
        <fullName evidence="1">Uncharacterized protein</fullName>
    </submittedName>
</protein>
<accession>A0A160TL45</accession>
<evidence type="ECO:0000313" key="1">
    <source>
        <dbReference type="EMBL" id="CUS45373.1"/>
    </source>
</evidence>
<name>A0A160TL45_9ZZZZ</name>
<organism evidence="1">
    <name type="scientific">hydrothermal vent metagenome</name>
    <dbReference type="NCBI Taxonomy" id="652676"/>
    <lineage>
        <taxon>unclassified sequences</taxon>
        <taxon>metagenomes</taxon>
        <taxon>ecological metagenomes</taxon>
    </lineage>
</organism>